<organism evidence="1 2">
    <name type="scientific">Phialophora macrospora</name>
    <dbReference type="NCBI Taxonomy" id="1851006"/>
    <lineage>
        <taxon>Eukaryota</taxon>
        <taxon>Fungi</taxon>
        <taxon>Dikarya</taxon>
        <taxon>Ascomycota</taxon>
        <taxon>Pezizomycotina</taxon>
        <taxon>Eurotiomycetes</taxon>
        <taxon>Chaetothyriomycetidae</taxon>
        <taxon>Chaetothyriales</taxon>
        <taxon>Herpotrichiellaceae</taxon>
        <taxon>Phialophora</taxon>
    </lineage>
</organism>
<sequence length="254" mass="28503">MGRVILRRQTPTRIDRAQPYRRRHVGRDRPDNWLLWSRAMKTGWQNRPREVLAPDLDFSFYPLRVCLDCERPIKVTEYCDGNWEIIKQTCRFHRYVPDPGLTSAKDHPMLPIMFPCPRHIKTHHVGSCIIDNTPIITSGNGLAQSLYFLRCTGTYINPIGQATTVGRAIRRVKIGDMKRVPVVRASMPANVPEEVPFEVRYANAVLNAWGMGDNEALKDTVRDRITGGGDGFKCGMGGRGVKAGQVSTTGGVAT</sequence>
<proteinExistence type="predicted"/>
<dbReference type="Proteomes" id="UP000054266">
    <property type="component" value="Unassembled WGS sequence"/>
</dbReference>
<keyword evidence="2" id="KW-1185">Reference proteome</keyword>
<accession>A0A0D2GC76</accession>
<dbReference type="AlphaFoldDB" id="A0A0D2GC76"/>
<evidence type="ECO:0000313" key="1">
    <source>
        <dbReference type="EMBL" id="KIW69699.1"/>
    </source>
</evidence>
<evidence type="ECO:0000313" key="2">
    <source>
        <dbReference type="Proteomes" id="UP000054266"/>
    </source>
</evidence>
<gene>
    <name evidence="1" type="ORF">PV04_05561</name>
</gene>
<name>A0A0D2GC76_9EURO</name>
<dbReference type="HOGENOM" id="CLU_1115654_0_0_1"/>
<protein>
    <submittedName>
        <fullName evidence="1">Uncharacterized protein</fullName>
    </submittedName>
</protein>
<reference evidence="1 2" key="1">
    <citation type="submission" date="2015-01" db="EMBL/GenBank/DDBJ databases">
        <title>The Genome Sequence of Capronia semiimmersa CBS27337.</title>
        <authorList>
            <consortium name="The Broad Institute Genomics Platform"/>
            <person name="Cuomo C."/>
            <person name="de Hoog S."/>
            <person name="Gorbushina A."/>
            <person name="Stielow B."/>
            <person name="Teixiera M."/>
            <person name="Abouelleil A."/>
            <person name="Chapman S.B."/>
            <person name="Priest M."/>
            <person name="Young S.K."/>
            <person name="Wortman J."/>
            <person name="Nusbaum C."/>
            <person name="Birren B."/>
        </authorList>
    </citation>
    <scope>NUCLEOTIDE SEQUENCE [LARGE SCALE GENOMIC DNA]</scope>
    <source>
        <strain evidence="1 2">CBS 27337</strain>
    </source>
</reference>
<dbReference type="EMBL" id="KN846958">
    <property type="protein sequence ID" value="KIW69699.1"/>
    <property type="molecule type" value="Genomic_DNA"/>
</dbReference>